<feature type="compositionally biased region" description="Low complexity" evidence="1">
    <location>
        <begin position="62"/>
        <end position="74"/>
    </location>
</feature>
<comment type="caution">
    <text evidence="3">The sequence shown here is derived from an EMBL/GenBank/DDBJ whole genome shotgun (WGS) entry which is preliminary data.</text>
</comment>
<name>A0A9D4MZ31_DREPO</name>
<dbReference type="PANTHER" id="PTHR43686:SF1">
    <property type="entry name" value="AMINOTRAN_5 DOMAIN-CONTAINING PROTEIN"/>
    <property type="match status" value="1"/>
</dbReference>
<feature type="compositionally biased region" description="Basic and acidic residues" evidence="1">
    <location>
        <begin position="117"/>
        <end position="132"/>
    </location>
</feature>
<keyword evidence="4" id="KW-1185">Reference proteome</keyword>
<dbReference type="Pfam" id="PF00266">
    <property type="entry name" value="Aminotran_5"/>
    <property type="match status" value="1"/>
</dbReference>
<feature type="compositionally biased region" description="Polar residues" evidence="1">
    <location>
        <begin position="177"/>
        <end position="187"/>
    </location>
</feature>
<sequence>MGRKPDMTGVSAPKGNQKIKKGANSYRQTHHTDVKAYGKLYEPEKYNLHTEKTANGHRRSDSLSSVCGSSLSGSEKNDSGTEKQPNAGAHDNDDRIRLPDINSSQSVGSRCASEQLRMSEKSRYRTYSDSRKISQRKPFSSTVHGSYSSVISLPEVVDRKTKHRQQKKPHNTKLRNQRSGSDSNTLTDAHFHIDERKEKEKKETYQQYKSESKIYQANSIFKKLNDSVIGKDLTIETPFGQRQVVYCDYTASGKCLTIIEDYVRSVVMPTYANTHSTTGHNARQTGHFREEARNIIKQSVNASREDVVIFTGSGATAGMHKMAWALKINNPRVAMETVVLIGPYEHHSNILLWREFGAKVIRIRQKDASGLIDIDHLIEELQFWKEKRNHLLVCVSAASNVTGIITDVNAVSRIAHQHGAYAIFDYAAGGPYLDIDMNPSKDEYKDAVILSPHKFIGGPGTPGLVIAKKWLFKNSVPDRVGGGTVNFVTREIHGYVSNIEEREEGGTPAIIESIRAGLVFKLKQEIGFDVIHAREQELCNRAFNTWEKNPCIYILGNHKAERVPIFAFLTVHEETGRLVHHNYMATLLNDVFGIQARAGCACAGPYVEDLLGMPESQAKKFASMLLDKPFRTDISTPRIPLQITKPGFTRVNLTYFLDNETADYVIDAVDMATRYGWKLLPQYTFDIRTGSWRHKSFSNTPMYQLETLEDFGPFWSPGKQTHDHTSFKVRLQDAKRIFESATVSEKPRITSACLELQDALPTKIGTFRWFLTPHEAATILSDKEGHYLEKSHTSYRSNFKSTATDSREKETDLNQPPVTLSNDNKRDCNFVIKGLPFHDGENLNSKVNSLISESLGIKSITVLNTFRKSSDVSDGTLLFKQQKKGT</sequence>
<dbReference type="InterPro" id="IPR000192">
    <property type="entry name" value="Aminotrans_V_dom"/>
</dbReference>
<feature type="region of interest" description="Disordered" evidence="1">
    <location>
        <begin position="1"/>
        <end position="204"/>
    </location>
</feature>
<feature type="compositionally biased region" description="Polar residues" evidence="1">
    <location>
        <begin position="137"/>
        <end position="151"/>
    </location>
</feature>
<feature type="compositionally biased region" description="Basic residues" evidence="1">
    <location>
        <begin position="160"/>
        <end position="176"/>
    </location>
</feature>
<dbReference type="Proteomes" id="UP000828390">
    <property type="component" value="Unassembled WGS sequence"/>
</dbReference>
<dbReference type="SUPFAM" id="SSF53383">
    <property type="entry name" value="PLP-dependent transferases"/>
    <property type="match status" value="1"/>
</dbReference>
<dbReference type="AlphaFoldDB" id="A0A9D4MZ31"/>
<dbReference type="InterPro" id="IPR015421">
    <property type="entry name" value="PyrdxlP-dep_Trfase_major"/>
</dbReference>
<protein>
    <recommendedName>
        <fullName evidence="2">Aminotransferase class V domain-containing protein</fullName>
    </recommendedName>
</protein>
<reference evidence="3" key="1">
    <citation type="journal article" date="2019" name="bioRxiv">
        <title>The Genome of the Zebra Mussel, Dreissena polymorpha: A Resource for Invasive Species Research.</title>
        <authorList>
            <person name="McCartney M.A."/>
            <person name="Auch B."/>
            <person name="Kono T."/>
            <person name="Mallez S."/>
            <person name="Zhang Y."/>
            <person name="Obille A."/>
            <person name="Becker A."/>
            <person name="Abrahante J.E."/>
            <person name="Garbe J."/>
            <person name="Badalamenti J.P."/>
            <person name="Herman A."/>
            <person name="Mangelson H."/>
            <person name="Liachko I."/>
            <person name="Sullivan S."/>
            <person name="Sone E.D."/>
            <person name="Koren S."/>
            <person name="Silverstein K.A.T."/>
            <person name="Beckman K.B."/>
            <person name="Gohl D.M."/>
        </authorList>
    </citation>
    <scope>NUCLEOTIDE SEQUENCE</scope>
    <source>
        <strain evidence="3">Duluth1</strain>
        <tissue evidence="3">Whole animal</tissue>
    </source>
</reference>
<feature type="compositionally biased region" description="Basic and acidic residues" evidence="1">
    <location>
        <begin position="30"/>
        <end position="61"/>
    </location>
</feature>
<dbReference type="PANTHER" id="PTHR43686">
    <property type="entry name" value="SULFURTRANSFERASE-RELATED"/>
    <property type="match status" value="1"/>
</dbReference>
<proteinExistence type="predicted"/>
<dbReference type="Gene3D" id="3.90.1150.10">
    <property type="entry name" value="Aspartate Aminotransferase, domain 1"/>
    <property type="match status" value="1"/>
</dbReference>
<dbReference type="EMBL" id="JAIWYP010000001">
    <property type="protein sequence ID" value="KAH3884948.1"/>
    <property type="molecule type" value="Genomic_DNA"/>
</dbReference>
<dbReference type="InterPro" id="IPR015422">
    <property type="entry name" value="PyrdxlP-dep_Trfase_small"/>
</dbReference>
<evidence type="ECO:0000259" key="2">
    <source>
        <dbReference type="Pfam" id="PF00266"/>
    </source>
</evidence>
<evidence type="ECO:0000313" key="4">
    <source>
        <dbReference type="Proteomes" id="UP000828390"/>
    </source>
</evidence>
<dbReference type="Gene3D" id="3.40.640.10">
    <property type="entry name" value="Type I PLP-dependent aspartate aminotransferase-like (Major domain)"/>
    <property type="match status" value="1"/>
</dbReference>
<evidence type="ECO:0000256" key="1">
    <source>
        <dbReference type="SAM" id="MobiDB-lite"/>
    </source>
</evidence>
<dbReference type="InterPro" id="IPR015424">
    <property type="entry name" value="PyrdxlP-dep_Trfase"/>
</dbReference>
<feature type="compositionally biased region" description="Basic and acidic residues" evidence="1">
    <location>
        <begin position="189"/>
        <end position="204"/>
    </location>
</feature>
<feature type="region of interest" description="Disordered" evidence="1">
    <location>
        <begin position="798"/>
        <end position="820"/>
    </location>
</feature>
<accession>A0A9D4MZ31</accession>
<reference evidence="3" key="2">
    <citation type="submission" date="2020-11" db="EMBL/GenBank/DDBJ databases">
        <authorList>
            <person name="McCartney M.A."/>
            <person name="Auch B."/>
            <person name="Kono T."/>
            <person name="Mallez S."/>
            <person name="Becker A."/>
            <person name="Gohl D.M."/>
            <person name="Silverstein K.A.T."/>
            <person name="Koren S."/>
            <person name="Bechman K.B."/>
            <person name="Herman A."/>
            <person name="Abrahante J.E."/>
            <person name="Garbe J."/>
        </authorList>
    </citation>
    <scope>NUCLEOTIDE SEQUENCE</scope>
    <source>
        <strain evidence="3">Duluth1</strain>
        <tissue evidence="3">Whole animal</tissue>
    </source>
</reference>
<feature type="domain" description="Aminotransferase class V" evidence="2">
    <location>
        <begin position="245"/>
        <end position="608"/>
    </location>
</feature>
<organism evidence="3 4">
    <name type="scientific">Dreissena polymorpha</name>
    <name type="common">Zebra mussel</name>
    <name type="synonym">Mytilus polymorpha</name>
    <dbReference type="NCBI Taxonomy" id="45954"/>
    <lineage>
        <taxon>Eukaryota</taxon>
        <taxon>Metazoa</taxon>
        <taxon>Spiralia</taxon>
        <taxon>Lophotrochozoa</taxon>
        <taxon>Mollusca</taxon>
        <taxon>Bivalvia</taxon>
        <taxon>Autobranchia</taxon>
        <taxon>Heteroconchia</taxon>
        <taxon>Euheterodonta</taxon>
        <taxon>Imparidentia</taxon>
        <taxon>Neoheterodontei</taxon>
        <taxon>Myida</taxon>
        <taxon>Dreissenoidea</taxon>
        <taxon>Dreissenidae</taxon>
        <taxon>Dreissena</taxon>
    </lineage>
</organism>
<gene>
    <name evidence="3" type="ORF">DPMN_008934</name>
</gene>
<evidence type="ECO:0000313" key="3">
    <source>
        <dbReference type="EMBL" id="KAH3884948.1"/>
    </source>
</evidence>